<dbReference type="AlphaFoldDB" id="A0A1R2AVF5"/>
<accession>A0A1R2AVF5</accession>
<keyword evidence="1" id="KW-0175">Coiled coil</keyword>
<dbReference type="Proteomes" id="UP000187209">
    <property type="component" value="Unassembled WGS sequence"/>
</dbReference>
<proteinExistence type="predicted"/>
<evidence type="ECO:0000313" key="3">
    <source>
        <dbReference type="Proteomes" id="UP000187209"/>
    </source>
</evidence>
<comment type="caution">
    <text evidence="2">The sequence shown here is derived from an EMBL/GenBank/DDBJ whole genome shotgun (WGS) entry which is preliminary data.</text>
</comment>
<gene>
    <name evidence="2" type="ORF">SteCoe_34015</name>
</gene>
<evidence type="ECO:0000313" key="2">
    <source>
        <dbReference type="EMBL" id="OMJ68506.1"/>
    </source>
</evidence>
<keyword evidence="3" id="KW-1185">Reference proteome</keyword>
<reference evidence="2 3" key="1">
    <citation type="submission" date="2016-11" db="EMBL/GenBank/DDBJ databases">
        <title>The macronuclear genome of Stentor coeruleus: a giant cell with tiny introns.</title>
        <authorList>
            <person name="Slabodnick M."/>
            <person name="Ruby J.G."/>
            <person name="Reiff S.B."/>
            <person name="Swart E.C."/>
            <person name="Gosai S."/>
            <person name="Prabakaran S."/>
            <person name="Witkowska E."/>
            <person name="Larue G.E."/>
            <person name="Fisher S."/>
            <person name="Freeman R.M."/>
            <person name="Gunawardena J."/>
            <person name="Chu W."/>
            <person name="Stover N.A."/>
            <person name="Gregory B.D."/>
            <person name="Nowacki M."/>
            <person name="Derisi J."/>
            <person name="Roy S.W."/>
            <person name="Marshall W.F."/>
            <person name="Sood P."/>
        </authorList>
    </citation>
    <scope>NUCLEOTIDE SEQUENCE [LARGE SCALE GENOMIC DNA]</scope>
    <source>
        <strain evidence="2">WM001</strain>
    </source>
</reference>
<evidence type="ECO:0000256" key="1">
    <source>
        <dbReference type="SAM" id="Coils"/>
    </source>
</evidence>
<feature type="coiled-coil region" evidence="1">
    <location>
        <begin position="116"/>
        <end position="217"/>
    </location>
</feature>
<sequence length="276" mass="31728">MSFQNLRNKSFLSKNSLVRGTILTKLKPKSLKEQDTDLINQTVSLKKANSAFADGLNSTMSPTMTRFTFNTYSHKISKLESKLLFKIDQDSSEKISVAFSVMEELIVINPELTTLLTKVKSILEEYIQEVKNAEEELQKNINNTSEDLKRLTKRYKKLAIEALDFQAQVKKRRNATFELKKERKELKEELSKKNEEILKLEKKVESLEKEISEFQDNKARRKVYKNHLYVHIPKKSLEKFGIGSSQVSPIDLGTEINLAPGAHDEILSPLLIQIPE</sequence>
<name>A0A1R2AVF5_9CILI</name>
<dbReference type="EMBL" id="MPUH01001320">
    <property type="protein sequence ID" value="OMJ68506.1"/>
    <property type="molecule type" value="Genomic_DNA"/>
</dbReference>
<organism evidence="2 3">
    <name type="scientific">Stentor coeruleus</name>
    <dbReference type="NCBI Taxonomy" id="5963"/>
    <lineage>
        <taxon>Eukaryota</taxon>
        <taxon>Sar</taxon>
        <taxon>Alveolata</taxon>
        <taxon>Ciliophora</taxon>
        <taxon>Postciliodesmatophora</taxon>
        <taxon>Heterotrichea</taxon>
        <taxon>Heterotrichida</taxon>
        <taxon>Stentoridae</taxon>
        <taxon>Stentor</taxon>
    </lineage>
</organism>
<protein>
    <submittedName>
        <fullName evidence="2">Uncharacterized protein</fullName>
    </submittedName>
</protein>